<dbReference type="Gene3D" id="1.20.1520.10">
    <property type="entry name" value="ADP-ribosylation factor-like 2-binding protein, domain"/>
    <property type="match status" value="1"/>
</dbReference>
<accession>A0A7S0MXR8</accession>
<dbReference type="InterPro" id="IPR038888">
    <property type="entry name" value="CFAP36"/>
</dbReference>
<protein>
    <recommendedName>
        <fullName evidence="4">Cilia- and flagella-associated protein 36</fullName>
    </recommendedName>
    <alternativeName>
        <fullName evidence="9">Coiled-coil domain-containing protein 104</fullName>
    </alternativeName>
</protein>
<dbReference type="PANTHER" id="PTHR21532:SF0">
    <property type="entry name" value="CILIA- AND FLAGELLA-ASSOCIATED PROTEIN 36"/>
    <property type="match status" value="1"/>
</dbReference>
<keyword evidence="6" id="KW-0175">Coiled coil</keyword>
<keyword evidence="5" id="KW-0963">Cytoplasm</keyword>
<dbReference type="EMBL" id="HBFA01006600">
    <property type="protein sequence ID" value="CAD8654367.1"/>
    <property type="molecule type" value="Transcribed_RNA"/>
</dbReference>
<evidence type="ECO:0000259" key="10">
    <source>
        <dbReference type="Pfam" id="PF11527"/>
    </source>
</evidence>
<dbReference type="InterPro" id="IPR042541">
    <property type="entry name" value="BART_sf"/>
</dbReference>
<dbReference type="Pfam" id="PF11527">
    <property type="entry name" value="ARL2_Bind_BART"/>
    <property type="match status" value="1"/>
</dbReference>
<dbReference type="PANTHER" id="PTHR21532">
    <property type="entry name" value="PHOSPHODIESTERASE HL"/>
    <property type="match status" value="1"/>
</dbReference>
<reference evidence="11" key="1">
    <citation type="submission" date="2021-01" db="EMBL/GenBank/DDBJ databases">
        <authorList>
            <person name="Corre E."/>
            <person name="Pelletier E."/>
            <person name="Niang G."/>
            <person name="Scheremetjew M."/>
            <person name="Finn R."/>
            <person name="Kale V."/>
            <person name="Holt S."/>
            <person name="Cochrane G."/>
            <person name="Meng A."/>
            <person name="Brown T."/>
            <person name="Cohen L."/>
        </authorList>
    </citation>
    <scope>NUCLEOTIDE SEQUENCE</scope>
    <source>
        <strain evidence="11">CCMP722</strain>
    </source>
</reference>
<dbReference type="GO" id="GO:0005930">
    <property type="term" value="C:axoneme"/>
    <property type="evidence" value="ECO:0007669"/>
    <property type="project" value="TreeGrafter"/>
</dbReference>
<dbReference type="GO" id="GO:0097546">
    <property type="term" value="C:ciliary base"/>
    <property type="evidence" value="ECO:0007669"/>
    <property type="project" value="TreeGrafter"/>
</dbReference>
<organism evidence="11">
    <name type="scientific">Pyramimonas obovata</name>
    <dbReference type="NCBI Taxonomy" id="1411642"/>
    <lineage>
        <taxon>Eukaryota</taxon>
        <taxon>Viridiplantae</taxon>
        <taxon>Chlorophyta</taxon>
        <taxon>Pyramimonadophyceae</taxon>
        <taxon>Pyramimonadales</taxon>
        <taxon>Pyramimonadaceae</taxon>
        <taxon>Pyramimonas</taxon>
        <taxon>Pyramimonas incertae sedis</taxon>
    </lineage>
</organism>
<evidence type="ECO:0000256" key="1">
    <source>
        <dbReference type="ARBA" id="ARBA00004138"/>
    </source>
</evidence>
<keyword evidence="7" id="KW-0969">Cilium</keyword>
<feature type="domain" description="BART" evidence="10">
    <location>
        <begin position="6"/>
        <end position="117"/>
    </location>
</feature>
<evidence type="ECO:0000256" key="4">
    <source>
        <dbReference type="ARBA" id="ARBA00021815"/>
    </source>
</evidence>
<dbReference type="InterPro" id="IPR023379">
    <property type="entry name" value="BART_dom"/>
</dbReference>
<dbReference type="AlphaFoldDB" id="A0A7S0MXR8"/>
<comment type="similarity">
    <text evidence="3">Belongs to the CFAP36 family.</text>
</comment>
<proteinExistence type="inferred from homology"/>
<evidence type="ECO:0000256" key="6">
    <source>
        <dbReference type="ARBA" id="ARBA00023054"/>
    </source>
</evidence>
<evidence type="ECO:0000313" key="11">
    <source>
        <dbReference type="EMBL" id="CAD8654367.1"/>
    </source>
</evidence>
<evidence type="ECO:0000256" key="9">
    <source>
        <dbReference type="ARBA" id="ARBA00031593"/>
    </source>
</evidence>
<sequence length="139" mass="16072">MADSTDSVAKQFIDYLQNCPHVSKSLDKFMEENCHLFAVGGEEQKMSYMNLYNEYNTLVEQRMVEFIERTKTSEEAFAEAMQSAVNNKDPMWEPIKAWLNKTDYAFFVEVMRKKHLSLKAQGGDEQIVFSDDDDEGTSD</sequence>
<comment type="subcellular location">
    <subcellularLocation>
        <location evidence="1">Cell projection</location>
        <location evidence="1">Cilium</location>
    </subcellularLocation>
    <subcellularLocation>
        <location evidence="2">Cytoplasm</location>
    </subcellularLocation>
</comment>
<evidence type="ECO:0000256" key="8">
    <source>
        <dbReference type="ARBA" id="ARBA00023273"/>
    </source>
</evidence>
<evidence type="ECO:0000256" key="2">
    <source>
        <dbReference type="ARBA" id="ARBA00004496"/>
    </source>
</evidence>
<name>A0A7S0MXR8_9CHLO</name>
<evidence type="ECO:0000256" key="7">
    <source>
        <dbReference type="ARBA" id="ARBA00023069"/>
    </source>
</evidence>
<evidence type="ECO:0000256" key="3">
    <source>
        <dbReference type="ARBA" id="ARBA00007460"/>
    </source>
</evidence>
<gene>
    <name evidence="11" type="ORF">POBO1169_LOCUS3420</name>
</gene>
<keyword evidence="8" id="KW-0966">Cell projection</keyword>
<evidence type="ECO:0000256" key="5">
    <source>
        <dbReference type="ARBA" id="ARBA00022490"/>
    </source>
</evidence>